<feature type="transmembrane region" description="Helical" evidence="1">
    <location>
        <begin position="161"/>
        <end position="180"/>
    </location>
</feature>
<keyword evidence="3" id="KW-1185">Reference proteome</keyword>
<dbReference type="HOGENOM" id="CLU_031762_0_0_4"/>
<keyword evidence="1" id="KW-1133">Transmembrane helix</keyword>
<feature type="transmembrane region" description="Helical" evidence="1">
    <location>
        <begin position="130"/>
        <end position="149"/>
    </location>
</feature>
<dbReference type="EMBL" id="CP002745">
    <property type="protein sequence ID" value="AEK61476.1"/>
    <property type="molecule type" value="Genomic_DNA"/>
</dbReference>
<dbReference type="AlphaFoldDB" id="G0A8K3"/>
<protein>
    <recommendedName>
        <fullName evidence="4">DUF308 domain-containing protein</fullName>
    </recommendedName>
</protein>
<evidence type="ECO:0008006" key="4">
    <source>
        <dbReference type="Google" id="ProtNLM"/>
    </source>
</evidence>
<reference evidence="2 3" key="2">
    <citation type="journal article" date="2006" name="J. Microbiol. Methods">
        <title>Genomic flank-sequencing of plasposon insertion sites for rapid identification of functional genes.</title>
        <authorList>
            <person name="Leveau J.H."/>
            <person name="Gerards S."/>
            <person name="Fritsche K."/>
            <person name="Zondag G."/>
            <person name="van Veen J.A."/>
        </authorList>
    </citation>
    <scope>NUCLEOTIDE SEQUENCE [LARGE SCALE GENOMIC DNA]</scope>
    <source>
        <strain evidence="2 3">Ter331</strain>
    </source>
</reference>
<dbReference type="Proteomes" id="UP000008392">
    <property type="component" value="Chromosome"/>
</dbReference>
<evidence type="ECO:0000256" key="1">
    <source>
        <dbReference type="SAM" id="Phobius"/>
    </source>
</evidence>
<organism evidence="2 3">
    <name type="scientific">Collimonas fungivorans (strain Ter331)</name>
    <dbReference type="NCBI Taxonomy" id="1005048"/>
    <lineage>
        <taxon>Bacteria</taxon>
        <taxon>Pseudomonadati</taxon>
        <taxon>Pseudomonadota</taxon>
        <taxon>Betaproteobacteria</taxon>
        <taxon>Burkholderiales</taxon>
        <taxon>Oxalobacteraceae</taxon>
        <taxon>Collimonas</taxon>
    </lineage>
</organism>
<evidence type="ECO:0000313" key="2">
    <source>
        <dbReference type="EMBL" id="AEK61476.1"/>
    </source>
</evidence>
<keyword evidence="1" id="KW-0812">Transmembrane</keyword>
<accession>G0A8K3</accession>
<reference evidence="2 3" key="3">
    <citation type="journal article" date="2008" name="FEMS Microbiol. Ecol.">
        <title>Identification and characterization of genes underlying chitinolysis in Collimonas fungivorans Ter331.</title>
        <authorList>
            <person name="Fritsche K."/>
            <person name="de Boer W."/>
            <person name="Gerards S."/>
            <person name="van den Berg M."/>
            <person name="van Veen J.A."/>
            <person name="Leveau J.H."/>
        </authorList>
    </citation>
    <scope>NUCLEOTIDE SEQUENCE [LARGE SCALE GENOMIC DNA]</scope>
    <source>
        <strain evidence="2 3">Ter331</strain>
    </source>
</reference>
<feature type="transmembrane region" description="Helical" evidence="1">
    <location>
        <begin position="105"/>
        <end position="124"/>
    </location>
</feature>
<feature type="transmembrane region" description="Helical" evidence="1">
    <location>
        <begin position="76"/>
        <end position="98"/>
    </location>
</feature>
<evidence type="ECO:0000313" key="3">
    <source>
        <dbReference type="Proteomes" id="UP000008392"/>
    </source>
</evidence>
<feature type="transmembrane region" description="Helical" evidence="1">
    <location>
        <begin position="186"/>
        <end position="208"/>
    </location>
</feature>
<name>G0A8K3_COLFT</name>
<dbReference type="STRING" id="1005048.CFU_1644"/>
<keyword evidence="1" id="KW-0472">Membrane</keyword>
<reference evidence="2 3" key="1">
    <citation type="journal article" date="2004" name="Environ. Microbiol.">
        <title>Phylogeny-function analysis of (meta)genomic libraries: screening for expression of ribosomal RNA genes by large-insert library fluorescent in situ hybridization (LIL-FISH).</title>
        <authorList>
            <person name="Leveau J.H."/>
            <person name="Gerards S."/>
            <person name="de Boer W."/>
            <person name="van Veen J.A."/>
        </authorList>
    </citation>
    <scope>NUCLEOTIDE SEQUENCE [LARGE SCALE GENOMIC DNA]</scope>
    <source>
        <strain evidence="2 3">Ter331</strain>
    </source>
</reference>
<dbReference type="eggNOG" id="COG3247">
    <property type="taxonomic scope" value="Bacteria"/>
</dbReference>
<dbReference type="KEGG" id="cfu:CFU_1644"/>
<gene>
    <name evidence="2" type="ordered locus">CFU_1644</name>
</gene>
<sequence length="497" mass="55675">MRDTTCRRKPRRISPVLYWRCSDHFLKGCLMLRLVLLLLGVDYLRDRWRGLRIIGWIWAVAGVVIFVDALDNALYFPISFFAYFLLAEGIATLAVAWTGVAGQRILRHIKGVAFIIAALLILAGHHHGNFILSMIFGTLFLADGLLQSISATVVRYPRWRLALAGGVVECAIAIFFYQPYPTHYVGTVPYCIGLGLAFGGWQMLLLAYRVRRLSAKATVESLLQRAEASSAQQYAGAAAKNTLREWDGPPAADEKALTVHVWTPVGSSRTPAQRLPIIDRYIAAVDSDGVISTGHAALETPEGVYISLYPGVEIDRSPDQFGRLLRATPDNDVAGVFQPDYPTESRAWCESTVKVRIRNYSAERLSAFWENYRQDNTYNLTYRNCSSSVARALEAALEGAAGRIRGRSWSAFVRLLLTPELWVAAQIRKRAKTMAWTPGLALDYARAMSMLADPRPFGWLKMARLALRTMSRSRRAWRQEHAMARQPMADSEEKITS</sequence>
<proteinExistence type="predicted"/>
<reference evidence="2 3" key="5">
    <citation type="journal article" date="2011" name="ISME J.">
        <title>Dual transcriptional profiling of a bacterial/fungal confrontation: Collimonas fungivorans versus Aspergillus niger.</title>
        <authorList>
            <person name="Mela F."/>
            <person name="Fritsche K."/>
            <person name="de Boer W."/>
            <person name="van Veen J.A."/>
            <person name="de Graaff L.H."/>
            <person name="van den Berg M."/>
            <person name="Leveau J.H."/>
        </authorList>
    </citation>
    <scope>NUCLEOTIDE SEQUENCE [LARGE SCALE GENOMIC DNA]</scope>
    <source>
        <strain evidence="2 3">Ter331</strain>
    </source>
</reference>
<reference evidence="3" key="6">
    <citation type="submission" date="2011-05" db="EMBL/GenBank/DDBJ databases">
        <title>Complete sequence of Collimonas fungivorans Ter331.</title>
        <authorList>
            <person name="Leveau J.H."/>
        </authorList>
    </citation>
    <scope>NUCLEOTIDE SEQUENCE [LARGE SCALE GENOMIC DNA]</scope>
    <source>
        <strain evidence="3">Ter331</strain>
    </source>
</reference>
<reference evidence="2 3" key="4">
    <citation type="journal article" date="2010" name="Environ. Microbiol.">
        <title>The bacterial genus Collimonas: mycophagy, weathering and other adaptive solutions to life in oligotrophic soil environments.</title>
        <authorList>
            <person name="Leveau J.H."/>
            <person name="Uroz S."/>
            <person name="de Boer W."/>
        </authorList>
    </citation>
    <scope>NUCLEOTIDE SEQUENCE [LARGE SCALE GENOMIC DNA]</scope>
    <source>
        <strain evidence="2 3">Ter331</strain>
    </source>
</reference>
<feature type="transmembrane region" description="Helical" evidence="1">
    <location>
        <begin position="51"/>
        <end position="70"/>
    </location>
</feature>